<dbReference type="PANTHER" id="PTHR31776">
    <property type="entry name" value="ALPHA-L-ARABINOFURANOSIDASE 1"/>
    <property type="match status" value="1"/>
</dbReference>
<dbReference type="AlphaFoldDB" id="A0A7I8DRC9"/>
<dbReference type="InterPro" id="IPR010720">
    <property type="entry name" value="Alpha-L-AF_C"/>
</dbReference>
<evidence type="ECO:0000256" key="1">
    <source>
        <dbReference type="ARBA" id="ARBA00001462"/>
    </source>
</evidence>
<dbReference type="Pfam" id="PF06964">
    <property type="entry name" value="Alpha-L-AF_C"/>
    <property type="match status" value="1"/>
</dbReference>
<keyword evidence="5" id="KW-0378">Hydrolase</keyword>
<dbReference type="KEGG" id="acht:bsdcttw_39800"/>
<dbReference type="RefSeq" id="WP_185256563.1">
    <property type="nucleotide sequence ID" value="NZ_AP023368.1"/>
</dbReference>
<reference evidence="8 9" key="1">
    <citation type="submission" date="2020-08" db="EMBL/GenBank/DDBJ databases">
        <title>Draft genome sequencing of an Anaerocolumna strain isolated from anoxic soil subjected to BSD treatment.</title>
        <authorList>
            <person name="Uek A."/>
            <person name="Tonouchi A."/>
        </authorList>
    </citation>
    <scope>NUCLEOTIDE SEQUENCE [LARGE SCALE GENOMIC DNA]</scope>
    <source>
        <strain evidence="8 9">CTTW</strain>
    </source>
</reference>
<keyword evidence="4" id="KW-0732">Signal</keyword>
<evidence type="ECO:0000313" key="9">
    <source>
        <dbReference type="Proteomes" id="UP000515703"/>
    </source>
</evidence>
<proteinExistence type="inferred from homology"/>
<protein>
    <recommendedName>
        <fullName evidence="3">non-reducing end alpha-L-arabinofuranosidase</fullName>
        <ecNumber evidence="3">3.2.1.55</ecNumber>
    </recommendedName>
</protein>
<keyword evidence="6" id="KW-0325">Glycoprotein</keyword>
<dbReference type="InterPro" id="IPR051563">
    <property type="entry name" value="Glycosyl_Hydrolase_51"/>
</dbReference>
<evidence type="ECO:0000256" key="6">
    <source>
        <dbReference type="ARBA" id="ARBA00023180"/>
    </source>
</evidence>
<evidence type="ECO:0000313" key="8">
    <source>
        <dbReference type="EMBL" id="BCK00940.1"/>
    </source>
</evidence>
<comment type="catalytic activity">
    <reaction evidence="1">
        <text>Hydrolysis of terminal non-reducing alpha-L-arabinofuranoside residues in alpha-L-arabinosides.</text>
        <dbReference type="EC" id="3.2.1.55"/>
    </reaction>
</comment>
<dbReference type="PANTHER" id="PTHR31776:SF0">
    <property type="entry name" value="ALPHA-L-ARABINOFURANOSIDASE 1"/>
    <property type="match status" value="1"/>
</dbReference>
<dbReference type="GO" id="GO:0046373">
    <property type="term" value="P:L-arabinose metabolic process"/>
    <property type="evidence" value="ECO:0007669"/>
    <property type="project" value="InterPro"/>
</dbReference>
<reference evidence="8 9" key="2">
    <citation type="submission" date="2020-08" db="EMBL/GenBank/DDBJ databases">
        <authorList>
            <person name="Ueki A."/>
            <person name="Tonouchi A."/>
        </authorList>
    </citation>
    <scope>NUCLEOTIDE SEQUENCE [LARGE SCALE GENOMIC DNA]</scope>
    <source>
        <strain evidence="8 9">CTTW</strain>
    </source>
</reference>
<dbReference type="SMART" id="SM00813">
    <property type="entry name" value="Alpha-L-AF_C"/>
    <property type="match status" value="1"/>
</dbReference>
<dbReference type="Gene3D" id="3.20.20.80">
    <property type="entry name" value="Glycosidases"/>
    <property type="match status" value="1"/>
</dbReference>
<name>A0A7I8DRC9_9FIRM</name>
<comment type="similarity">
    <text evidence="2">Belongs to the glycosyl hydrolase 51 family.</text>
</comment>
<dbReference type="InterPro" id="IPR017853">
    <property type="entry name" value="GH"/>
</dbReference>
<sequence>MSRVSIHIKDKKIPVTSHLYGIFLEDINRAVDGGLYPEMIRNRTFEDSLLPDDCSTPDEGYALVTSSGWRDEFNHGEGLSRWVRQNETPYTPIPAWYQDSALMELDTVNTLGKNRKAALTVVFREEGKIYNTGFCGVPQQAGHSYKLSMFAKSEETTVLTICVKEGKTIYSQGQIKVDKNEYTFYETILIASGDTGAGVLEISCSKGGKVTFGYLSLMPLTTFKGHGLRIDIAEKLRDLKPSFFRFPGGCIVEGISPSTAMRFCNTVGPVWERPGQQLMWHYRASNGLGFHEYLQFCEDLEMEPVYVFNCGMTCQARNEVLMEGTELEDMIQDTLDAIEYAVGEENTHWGALRAKMGHPAPFRLNYVEIGNENHGAAYEERYLKCYKAIKERYPHIKCIGNTHLEQKGLPVDIVDEHYYNTAEYFAEQYRMFDSYDRKGPEIFLGEVAVVRGYVGQLYGALAEAAFFTGVERNQDIITMVSYAPLLENVNYQAWFPNLIRFNNLKSFGIPSYYVWKLFGNHRGEYVLGTKEEVSVIYRPVKGMASLLGKAGLVFRGATWNGKKTEISRELSGRVTAADEVYTILGPDEEQRKENLKVHNSNSEDIFVIFGEEKDTVGTFQIEIKADSDREIILGIFSSRMPKEVYVSDETNPPKEWNTGNVKPFLWKLSGGKSSLVEKEYPADVLLDEEKDVELIKDRFNTFSYTTDGKELVLCVNGMEIHRITLPNFPALHMVATDTEEEVILKMVNMSEEEDEVLLELDCEVEEKYKAYILEGKKEEVNSFTETENVCDREYLLSGASSRFLYKAPALSLSILRLVKRKAEREDRSNEAII</sequence>
<dbReference type="Pfam" id="PF22848">
    <property type="entry name" value="ASD1_dom"/>
    <property type="match status" value="1"/>
</dbReference>
<evidence type="ECO:0000256" key="4">
    <source>
        <dbReference type="ARBA" id="ARBA00022729"/>
    </source>
</evidence>
<dbReference type="InterPro" id="IPR013780">
    <property type="entry name" value="Glyco_hydro_b"/>
</dbReference>
<evidence type="ECO:0000256" key="3">
    <source>
        <dbReference type="ARBA" id="ARBA00012670"/>
    </source>
</evidence>
<evidence type="ECO:0000256" key="5">
    <source>
        <dbReference type="ARBA" id="ARBA00022801"/>
    </source>
</evidence>
<feature type="domain" description="Alpha-L-arabinofuranosidase C-terminal" evidence="7">
    <location>
        <begin position="445"/>
        <end position="811"/>
    </location>
</feature>
<dbReference type="Proteomes" id="UP000515703">
    <property type="component" value="Chromosome"/>
</dbReference>
<dbReference type="EC" id="3.2.1.55" evidence="3"/>
<organism evidence="8 9">
    <name type="scientific">Anaerocolumna chitinilytica</name>
    <dbReference type="NCBI Taxonomy" id="1727145"/>
    <lineage>
        <taxon>Bacteria</taxon>
        <taxon>Bacillati</taxon>
        <taxon>Bacillota</taxon>
        <taxon>Clostridia</taxon>
        <taxon>Lachnospirales</taxon>
        <taxon>Lachnospiraceae</taxon>
        <taxon>Anaerocolumna</taxon>
    </lineage>
</organism>
<dbReference type="SUPFAM" id="SSF51445">
    <property type="entry name" value="(Trans)glycosidases"/>
    <property type="match status" value="1"/>
</dbReference>
<dbReference type="EMBL" id="AP023368">
    <property type="protein sequence ID" value="BCK00940.1"/>
    <property type="molecule type" value="Genomic_DNA"/>
</dbReference>
<evidence type="ECO:0000256" key="2">
    <source>
        <dbReference type="ARBA" id="ARBA00007186"/>
    </source>
</evidence>
<evidence type="ECO:0000259" key="7">
    <source>
        <dbReference type="SMART" id="SM00813"/>
    </source>
</evidence>
<keyword evidence="9" id="KW-1185">Reference proteome</keyword>
<dbReference type="GO" id="GO:0046556">
    <property type="term" value="F:alpha-L-arabinofuranosidase activity"/>
    <property type="evidence" value="ECO:0007669"/>
    <property type="project" value="UniProtKB-EC"/>
</dbReference>
<dbReference type="InterPro" id="IPR055235">
    <property type="entry name" value="ASD1_cat"/>
</dbReference>
<accession>A0A7I8DRC9</accession>
<dbReference type="Gene3D" id="2.60.40.1180">
    <property type="entry name" value="Golgi alpha-mannosidase II"/>
    <property type="match status" value="1"/>
</dbReference>
<gene>
    <name evidence="8" type="ORF">bsdcttw_39800</name>
</gene>